<proteinExistence type="predicted"/>
<dbReference type="Proteomes" id="UP001567538">
    <property type="component" value="Unassembled WGS sequence"/>
</dbReference>
<dbReference type="PANTHER" id="PTHR33592">
    <property type="entry name" value="TRANSMEMBRANE PROTEIN"/>
    <property type="match status" value="1"/>
</dbReference>
<protein>
    <submittedName>
        <fullName evidence="2">Transmembrane protein</fullName>
    </submittedName>
</protein>
<keyword evidence="1" id="KW-0732">Signal</keyword>
<dbReference type="PANTHER" id="PTHR33592:SF5">
    <property type="entry name" value="TRANSMEMBRANE PROTEIN"/>
    <property type="match status" value="1"/>
</dbReference>
<evidence type="ECO:0000256" key="1">
    <source>
        <dbReference type="SAM" id="SignalP"/>
    </source>
</evidence>
<keyword evidence="2" id="KW-0812">Transmembrane</keyword>
<organism evidence="2 3">
    <name type="scientific">Salvia divinorum</name>
    <name type="common">Maria pastora</name>
    <name type="synonym">Diviner's sage</name>
    <dbReference type="NCBI Taxonomy" id="28513"/>
    <lineage>
        <taxon>Eukaryota</taxon>
        <taxon>Viridiplantae</taxon>
        <taxon>Streptophyta</taxon>
        <taxon>Embryophyta</taxon>
        <taxon>Tracheophyta</taxon>
        <taxon>Spermatophyta</taxon>
        <taxon>Magnoliopsida</taxon>
        <taxon>eudicotyledons</taxon>
        <taxon>Gunneridae</taxon>
        <taxon>Pentapetalae</taxon>
        <taxon>asterids</taxon>
        <taxon>lamiids</taxon>
        <taxon>Lamiales</taxon>
        <taxon>Lamiaceae</taxon>
        <taxon>Nepetoideae</taxon>
        <taxon>Mentheae</taxon>
        <taxon>Salviinae</taxon>
        <taxon>Salvia</taxon>
        <taxon>Salvia subgen. Calosphace</taxon>
    </lineage>
</organism>
<reference evidence="2 3" key="1">
    <citation type="submission" date="2024-06" db="EMBL/GenBank/DDBJ databases">
        <title>A chromosome level genome sequence of Diviner's sage (Salvia divinorum).</title>
        <authorList>
            <person name="Ford S.A."/>
            <person name="Ro D.-K."/>
            <person name="Ness R.W."/>
            <person name="Phillips M.A."/>
        </authorList>
    </citation>
    <scope>NUCLEOTIDE SEQUENCE [LARGE SCALE GENOMIC DNA]</scope>
    <source>
        <strain evidence="2">SAF-2024a</strain>
        <tissue evidence="2">Leaf</tissue>
    </source>
</reference>
<evidence type="ECO:0000313" key="2">
    <source>
        <dbReference type="EMBL" id="KAL1535734.1"/>
    </source>
</evidence>
<accession>A0ABD1FXM8</accession>
<keyword evidence="2" id="KW-0472">Membrane</keyword>
<feature type="chain" id="PRO_5044798189" evidence="1">
    <location>
        <begin position="24"/>
        <end position="100"/>
    </location>
</feature>
<dbReference type="AlphaFoldDB" id="A0ABD1FXM8"/>
<sequence>MRNFSIALVLALSILLCSEMGKGSRLLHDELETLKAKGIFINSLEKGPVPPSDHSSCTFIPGSSGGSGCPIKEIHFAGARLRRRAPASPPSFGAMTTLEK</sequence>
<evidence type="ECO:0000313" key="3">
    <source>
        <dbReference type="Proteomes" id="UP001567538"/>
    </source>
</evidence>
<comment type="caution">
    <text evidence="2">The sequence shown here is derived from an EMBL/GenBank/DDBJ whole genome shotgun (WGS) entry which is preliminary data.</text>
</comment>
<name>A0ABD1FXM8_SALDI</name>
<keyword evidence="3" id="KW-1185">Reference proteome</keyword>
<dbReference type="EMBL" id="JBEAFC010000011">
    <property type="protein sequence ID" value="KAL1535734.1"/>
    <property type="molecule type" value="Genomic_DNA"/>
</dbReference>
<feature type="signal peptide" evidence="1">
    <location>
        <begin position="1"/>
        <end position="23"/>
    </location>
</feature>
<gene>
    <name evidence="2" type="ORF">AAHA92_28479</name>
</gene>